<organism evidence="3 4">
    <name type="scientific">Neonectria magnoliae</name>
    <dbReference type="NCBI Taxonomy" id="2732573"/>
    <lineage>
        <taxon>Eukaryota</taxon>
        <taxon>Fungi</taxon>
        <taxon>Dikarya</taxon>
        <taxon>Ascomycota</taxon>
        <taxon>Pezizomycotina</taxon>
        <taxon>Sordariomycetes</taxon>
        <taxon>Hypocreomycetidae</taxon>
        <taxon>Hypocreales</taxon>
        <taxon>Nectriaceae</taxon>
        <taxon>Neonectria</taxon>
    </lineage>
</organism>
<feature type="region of interest" description="Disordered" evidence="1">
    <location>
        <begin position="234"/>
        <end position="275"/>
    </location>
</feature>
<protein>
    <recommendedName>
        <fullName evidence="2">HNH nuclease domain-containing protein</fullName>
    </recommendedName>
</protein>
<comment type="caution">
    <text evidence="3">The sequence shown here is derived from an EMBL/GenBank/DDBJ whole genome shotgun (WGS) entry which is preliminary data.</text>
</comment>
<name>A0ABR1HZK4_9HYPO</name>
<accession>A0ABR1HZK4</accession>
<feature type="domain" description="HNH nuclease" evidence="2">
    <location>
        <begin position="112"/>
        <end position="174"/>
    </location>
</feature>
<feature type="compositionally biased region" description="Basic and acidic residues" evidence="1">
    <location>
        <begin position="253"/>
        <end position="275"/>
    </location>
</feature>
<evidence type="ECO:0000259" key="2">
    <source>
        <dbReference type="Pfam" id="PF13391"/>
    </source>
</evidence>
<evidence type="ECO:0000256" key="1">
    <source>
        <dbReference type="SAM" id="MobiDB-lite"/>
    </source>
</evidence>
<dbReference type="Pfam" id="PF13391">
    <property type="entry name" value="HNH_2"/>
    <property type="match status" value="1"/>
</dbReference>
<sequence>MTSMPLALQEIPPTDVRNLDDSQIRFLHPGYPKPLNLLFRLSRVDPTPNPGIYGVHRLTALTARQIIANNAFATGRLAKDDKGKALLIDDDEILIERDYWFFVEDDGRTQRCAVSNTTFASTYAHIIPREEREWFNKNGMALYGGGTRTADDEHNFLRLKADIHVCFDQRAFVLVPKPAIELNGSASSQYVVYVLDARESEFAALYHNRITGNMASGSRDYVFAHSKKLTALYGSGGSRSASPRKRKVSSPGDTRDNDEWYDEHLGTTESERGRK</sequence>
<dbReference type="Proteomes" id="UP001498421">
    <property type="component" value="Unassembled WGS sequence"/>
</dbReference>
<dbReference type="EMBL" id="JAZAVK010000062">
    <property type="protein sequence ID" value="KAK7426728.1"/>
    <property type="molecule type" value="Genomic_DNA"/>
</dbReference>
<reference evidence="3 4" key="1">
    <citation type="journal article" date="2025" name="Microbiol. Resour. Announc.">
        <title>Draft genome sequences for Neonectria magnoliae and Neonectria punicea, canker pathogens of Liriodendron tulipifera and Acer saccharum in West Virginia.</title>
        <authorList>
            <person name="Petronek H.M."/>
            <person name="Kasson M.T."/>
            <person name="Metheny A.M."/>
            <person name="Stauder C.M."/>
            <person name="Lovett B."/>
            <person name="Lynch S.C."/>
            <person name="Garnas J.R."/>
            <person name="Kasson L.R."/>
            <person name="Stajich J.E."/>
        </authorList>
    </citation>
    <scope>NUCLEOTIDE SEQUENCE [LARGE SCALE GENOMIC DNA]</scope>
    <source>
        <strain evidence="3 4">NRRL 64651</strain>
    </source>
</reference>
<gene>
    <name evidence="3" type="ORF">QQZ08_006764</name>
</gene>
<evidence type="ECO:0000313" key="3">
    <source>
        <dbReference type="EMBL" id="KAK7426728.1"/>
    </source>
</evidence>
<dbReference type="InterPro" id="IPR003615">
    <property type="entry name" value="HNH_nuc"/>
</dbReference>
<proteinExistence type="predicted"/>
<keyword evidence="4" id="KW-1185">Reference proteome</keyword>
<evidence type="ECO:0000313" key="4">
    <source>
        <dbReference type="Proteomes" id="UP001498421"/>
    </source>
</evidence>